<dbReference type="PANTHER" id="PTHR39515:SF2">
    <property type="entry name" value="HTH-TYPE TRANSCRIPTIONAL REGULATOR RV0880"/>
    <property type="match status" value="1"/>
</dbReference>
<dbReference type="Gene3D" id="1.10.10.10">
    <property type="entry name" value="Winged helix-like DNA-binding domain superfamily/Winged helix DNA-binding domain"/>
    <property type="match status" value="1"/>
</dbReference>
<dbReference type="Pfam" id="PF01047">
    <property type="entry name" value="MarR"/>
    <property type="match status" value="1"/>
</dbReference>
<dbReference type="SUPFAM" id="SSF46785">
    <property type="entry name" value="Winged helix' DNA-binding domain"/>
    <property type="match status" value="1"/>
</dbReference>
<dbReference type="InterPro" id="IPR000835">
    <property type="entry name" value="HTH_MarR-typ"/>
</dbReference>
<gene>
    <name evidence="2" type="ORF">HDA44_004754</name>
</gene>
<reference evidence="2 3" key="1">
    <citation type="submission" date="2020-08" db="EMBL/GenBank/DDBJ databases">
        <title>Sequencing the genomes of 1000 actinobacteria strains.</title>
        <authorList>
            <person name="Klenk H.-P."/>
        </authorList>
    </citation>
    <scope>NUCLEOTIDE SEQUENCE [LARGE SCALE GENOMIC DNA]</scope>
    <source>
        <strain evidence="2 3">DSM 17294</strain>
    </source>
</reference>
<dbReference type="GO" id="GO:0003700">
    <property type="term" value="F:DNA-binding transcription factor activity"/>
    <property type="evidence" value="ECO:0007669"/>
    <property type="project" value="InterPro"/>
</dbReference>
<proteinExistence type="predicted"/>
<dbReference type="EMBL" id="JACHNF010000001">
    <property type="protein sequence ID" value="MBB5981413.1"/>
    <property type="molecule type" value="Genomic_DNA"/>
</dbReference>
<comment type="caution">
    <text evidence="2">The sequence shown here is derived from an EMBL/GenBank/DDBJ whole genome shotgun (WGS) entry which is preliminary data.</text>
</comment>
<evidence type="ECO:0000313" key="2">
    <source>
        <dbReference type="EMBL" id="MBB5981413.1"/>
    </source>
</evidence>
<evidence type="ECO:0000313" key="3">
    <source>
        <dbReference type="Proteomes" id="UP000558997"/>
    </source>
</evidence>
<dbReference type="PANTHER" id="PTHR39515">
    <property type="entry name" value="CONSERVED PROTEIN"/>
    <property type="match status" value="1"/>
</dbReference>
<keyword evidence="3" id="KW-1185">Reference proteome</keyword>
<organism evidence="2 3">
    <name type="scientific">Kribbella solani</name>
    <dbReference type="NCBI Taxonomy" id="236067"/>
    <lineage>
        <taxon>Bacteria</taxon>
        <taxon>Bacillati</taxon>
        <taxon>Actinomycetota</taxon>
        <taxon>Actinomycetes</taxon>
        <taxon>Propionibacteriales</taxon>
        <taxon>Kribbellaceae</taxon>
        <taxon>Kribbella</taxon>
    </lineage>
</organism>
<accession>A0A841DS01</accession>
<sequence length="152" mass="16452">MPVPLWRLPTEVIALAQEALQLLVSMHRIVRHLRRSRTTTVLHPTQFLALMLIADEQPIRIGEIALRVPCSQPTATTTVAALEQAGLVRREPDPVDGRATAVVLTDTGAETVAASGRQAADELAKLLSRLPEEDQTLVLKAGAALARITDDL</sequence>
<dbReference type="InterPro" id="IPR052526">
    <property type="entry name" value="HTH-type_Bedaq_tolerance"/>
</dbReference>
<dbReference type="PROSITE" id="PS50995">
    <property type="entry name" value="HTH_MARR_2"/>
    <property type="match status" value="1"/>
</dbReference>
<dbReference type="InterPro" id="IPR036388">
    <property type="entry name" value="WH-like_DNA-bd_sf"/>
</dbReference>
<keyword evidence="2" id="KW-0238">DNA-binding</keyword>
<dbReference type="RefSeq" id="WP_184837874.1">
    <property type="nucleotide sequence ID" value="NZ_BAAAVN010000009.1"/>
</dbReference>
<dbReference type="Proteomes" id="UP000558997">
    <property type="component" value="Unassembled WGS sequence"/>
</dbReference>
<dbReference type="InterPro" id="IPR036390">
    <property type="entry name" value="WH_DNA-bd_sf"/>
</dbReference>
<feature type="domain" description="HTH marR-type" evidence="1">
    <location>
        <begin position="19"/>
        <end position="152"/>
    </location>
</feature>
<protein>
    <submittedName>
        <fullName evidence="2">DNA-binding MarR family transcriptional regulator</fullName>
    </submittedName>
</protein>
<evidence type="ECO:0000259" key="1">
    <source>
        <dbReference type="PROSITE" id="PS50995"/>
    </source>
</evidence>
<name>A0A841DS01_9ACTN</name>
<dbReference type="SMART" id="SM00347">
    <property type="entry name" value="HTH_MARR"/>
    <property type="match status" value="1"/>
</dbReference>
<dbReference type="GO" id="GO:0003677">
    <property type="term" value="F:DNA binding"/>
    <property type="evidence" value="ECO:0007669"/>
    <property type="project" value="UniProtKB-KW"/>
</dbReference>
<dbReference type="AlphaFoldDB" id="A0A841DS01"/>